<feature type="region of interest" description="Disordered" evidence="11">
    <location>
        <begin position="1"/>
        <end position="97"/>
    </location>
</feature>
<dbReference type="OMA" id="VACAKVC"/>
<evidence type="ECO:0000256" key="5">
    <source>
        <dbReference type="ARBA" id="ARBA00022603"/>
    </source>
</evidence>
<keyword evidence="3" id="KW-0690">Ribosome biogenesis</keyword>
<dbReference type="SUPFAM" id="SSF75217">
    <property type="entry name" value="alpha/beta knot"/>
    <property type="match status" value="1"/>
</dbReference>
<evidence type="ECO:0000256" key="7">
    <source>
        <dbReference type="ARBA" id="ARBA00022691"/>
    </source>
</evidence>
<keyword evidence="8" id="KW-0699">rRNA-binding</keyword>
<comment type="caution">
    <text evidence="12">The sequence shown here is derived from an EMBL/GenBank/DDBJ whole genome shotgun (WGS) entry which is preliminary data.</text>
</comment>
<comment type="similarity">
    <text evidence="2">Belongs to the class IV-like SAM-binding methyltransferase superfamily. RNA methyltransferase NEP1 family.</text>
</comment>
<evidence type="ECO:0000256" key="8">
    <source>
        <dbReference type="ARBA" id="ARBA00022730"/>
    </source>
</evidence>
<dbReference type="InterPro" id="IPR029028">
    <property type="entry name" value="Alpha/beta_knot_MTases"/>
</dbReference>
<evidence type="ECO:0000256" key="10">
    <source>
        <dbReference type="ARBA" id="ARBA00023242"/>
    </source>
</evidence>
<evidence type="ECO:0008006" key="14">
    <source>
        <dbReference type="Google" id="ProtNLM"/>
    </source>
</evidence>
<dbReference type="FunFam" id="3.40.1280.10:FF:000003">
    <property type="entry name" value="Ribosomal RNA small subunit methyltransferase"/>
    <property type="match status" value="1"/>
</dbReference>
<dbReference type="EMBL" id="LDAU01000150">
    <property type="protein sequence ID" value="KRX02908.1"/>
    <property type="molecule type" value="Genomic_DNA"/>
</dbReference>
<dbReference type="Pfam" id="PF03587">
    <property type="entry name" value="EMG1"/>
    <property type="match status" value="1"/>
</dbReference>
<evidence type="ECO:0000256" key="3">
    <source>
        <dbReference type="ARBA" id="ARBA00022517"/>
    </source>
</evidence>
<keyword evidence="13" id="KW-1185">Reference proteome</keyword>
<name>A0A0V0QLB5_PSEPJ</name>
<dbReference type="OrthoDB" id="269804at2759"/>
<comment type="subcellular location">
    <subcellularLocation>
        <location evidence="1">Nucleus</location>
        <location evidence="1">Nucleolus</location>
    </subcellularLocation>
</comment>
<keyword evidence="5" id="KW-0489">Methyltransferase</keyword>
<organism evidence="12 13">
    <name type="scientific">Pseudocohnilembus persalinus</name>
    <name type="common">Ciliate</name>
    <dbReference type="NCBI Taxonomy" id="266149"/>
    <lineage>
        <taxon>Eukaryota</taxon>
        <taxon>Sar</taxon>
        <taxon>Alveolata</taxon>
        <taxon>Ciliophora</taxon>
        <taxon>Intramacronucleata</taxon>
        <taxon>Oligohymenophorea</taxon>
        <taxon>Scuticociliatia</taxon>
        <taxon>Philasterida</taxon>
        <taxon>Pseudocohnilembidae</taxon>
        <taxon>Pseudocohnilembus</taxon>
    </lineage>
</organism>
<evidence type="ECO:0000256" key="2">
    <source>
        <dbReference type="ARBA" id="ARBA00008115"/>
    </source>
</evidence>
<dbReference type="InParanoid" id="A0A0V0QLB5"/>
<accession>A0A0V0QLB5</accession>
<keyword evidence="10" id="KW-0539">Nucleus</keyword>
<dbReference type="Gene3D" id="3.40.1280.10">
    <property type="match status" value="1"/>
</dbReference>
<evidence type="ECO:0000256" key="1">
    <source>
        <dbReference type="ARBA" id="ARBA00004604"/>
    </source>
</evidence>
<keyword evidence="9" id="KW-0694">RNA-binding</keyword>
<dbReference type="PANTHER" id="PTHR12636:SF5">
    <property type="entry name" value="RIBOSOMAL RNA SMALL SUBUNIT METHYLTRANSFERASE NEP1"/>
    <property type="match status" value="1"/>
</dbReference>
<dbReference type="GO" id="GO:0070475">
    <property type="term" value="P:rRNA base methylation"/>
    <property type="evidence" value="ECO:0007669"/>
    <property type="project" value="InterPro"/>
</dbReference>
<reference evidence="12 13" key="1">
    <citation type="journal article" date="2015" name="Sci. Rep.">
        <title>Genome of the facultative scuticociliatosis pathogen Pseudocohnilembus persalinus provides insight into its virulence through horizontal gene transfer.</title>
        <authorList>
            <person name="Xiong J."/>
            <person name="Wang G."/>
            <person name="Cheng J."/>
            <person name="Tian M."/>
            <person name="Pan X."/>
            <person name="Warren A."/>
            <person name="Jiang C."/>
            <person name="Yuan D."/>
            <person name="Miao W."/>
        </authorList>
    </citation>
    <scope>NUCLEOTIDE SEQUENCE [LARGE SCALE GENOMIC DNA]</scope>
    <source>
        <strain evidence="12">36N120E</strain>
    </source>
</reference>
<evidence type="ECO:0000256" key="11">
    <source>
        <dbReference type="SAM" id="MobiDB-lite"/>
    </source>
</evidence>
<evidence type="ECO:0000313" key="13">
    <source>
        <dbReference type="Proteomes" id="UP000054937"/>
    </source>
</evidence>
<keyword evidence="4" id="KW-0698">rRNA processing</keyword>
<evidence type="ECO:0000256" key="4">
    <source>
        <dbReference type="ARBA" id="ARBA00022552"/>
    </source>
</evidence>
<evidence type="ECO:0000313" key="12">
    <source>
        <dbReference type="EMBL" id="KRX02908.1"/>
    </source>
</evidence>
<feature type="compositionally biased region" description="Basic residues" evidence="11">
    <location>
        <begin position="1"/>
        <end position="14"/>
    </location>
</feature>
<dbReference type="FunCoup" id="A0A0V0QLB5">
    <property type="interactions" value="315"/>
</dbReference>
<dbReference type="InterPro" id="IPR029026">
    <property type="entry name" value="tRNA_m1G_MTases_N"/>
</dbReference>
<sequence length="340" mass="38773">MGKFRPGKAFKNRKSFQNQTVEVEAEDEQTKQQNKITKTQQEEQRTLQNIQAQLDAQKKYEQSLEKTPAQENPEATKNNNNNKNNENNNKNNAENNNETTISSVQQEIKEKQIEILKENAQFLLPEDVEDKRKIIVVLEGCMLETAKVNRCDVLLNSDEHKQYISNKLNRDFSLYRPDVVHHSLLSLLDSPLNKAGFLQVYIHTEQNVLIEINPSCKIPRTYKRFASLMIQLLQKLRIRAVQSSETLLKVIKNPITDHLPQNCVKIGTSSQGRLVKMEEFIKKLPKNQPVCFAVGGVSKGNPGGEAEYVDDVISCSQYSLSASYAISRMLGAYESYWGIL</sequence>
<protein>
    <recommendedName>
        <fullName evidence="14">Ribosomal RNA small subunit methyltransferase NEP1</fullName>
    </recommendedName>
</protein>
<dbReference type="GO" id="GO:0019843">
    <property type="term" value="F:rRNA binding"/>
    <property type="evidence" value="ECO:0007669"/>
    <property type="project" value="UniProtKB-KW"/>
</dbReference>
<gene>
    <name evidence="12" type="ORF">PPERSA_13162</name>
</gene>
<feature type="compositionally biased region" description="Low complexity" evidence="11">
    <location>
        <begin position="71"/>
        <end position="97"/>
    </location>
</feature>
<dbReference type="CDD" id="cd18088">
    <property type="entry name" value="Nep1-like"/>
    <property type="match status" value="1"/>
</dbReference>
<evidence type="ECO:0000256" key="6">
    <source>
        <dbReference type="ARBA" id="ARBA00022679"/>
    </source>
</evidence>
<dbReference type="AlphaFoldDB" id="A0A0V0QLB5"/>
<evidence type="ECO:0000256" key="9">
    <source>
        <dbReference type="ARBA" id="ARBA00022884"/>
    </source>
</evidence>
<dbReference type="Proteomes" id="UP000054937">
    <property type="component" value="Unassembled WGS sequence"/>
</dbReference>
<keyword evidence="6" id="KW-0808">Transferase</keyword>
<dbReference type="GO" id="GO:0032040">
    <property type="term" value="C:small-subunit processome"/>
    <property type="evidence" value="ECO:0007669"/>
    <property type="project" value="TreeGrafter"/>
</dbReference>
<dbReference type="PANTHER" id="PTHR12636">
    <property type="entry name" value="NEP1/MRA1"/>
    <property type="match status" value="1"/>
</dbReference>
<dbReference type="GO" id="GO:0070037">
    <property type="term" value="F:rRNA (pseudouridine) methyltransferase activity"/>
    <property type="evidence" value="ECO:0007669"/>
    <property type="project" value="InterPro"/>
</dbReference>
<proteinExistence type="inferred from homology"/>
<keyword evidence="7" id="KW-0949">S-adenosyl-L-methionine</keyword>
<dbReference type="InterPro" id="IPR005304">
    <property type="entry name" value="Rbsml_bgen_MeTrfase_EMG1/NEP1"/>
</dbReference>